<dbReference type="AlphaFoldDB" id="A0A1W6YVL3"/>
<dbReference type="Proteomes" id="UP000194139">
    <property type="component" value="Chromosome"/>
</dbReference>
<dbReference type="RefSeq" id="WP_086071279.1">
    <property type="nucleotide sequence ID" value="NZ_CP021109.1"/>
</dbReference>
<reference evidence="1 2" key="1">
    <citation type="submission" date="2017-05" db="EMBL/GenBank/DDBJ databases">
        <title>Complete and WGS of Bordetella genogroups.</title>
        <authorList>
            <person name="Spilker T."/>
            <person name="LiPuma J."/>
        </authorList>
    </citation>
    <scope>NUCLEOTIDE SEQUENCE [LARGE SCALE GENOMIC DNA]</scope>
    <source>
        <strain evidence="1 2">AU17164</strain>
    </source>
</reference>
<protein>
    <recommendedName>
        <fullName evidence="3">Inclusion body protein</fullName>
    </recommendedName>
</protein>
<name>A0A1W6YVL3_9BORD</name>
<dbReference type="Pfam" id="PF12306">
    <property type="entry name" value="PixA"/>
    <property type="match status" value="1"/>
</dbReference>
<accession>A0A1W6YVL3</accession>
<dbReference type="InterPro" id="IPR038712">
    <property type="entry name" value="PixA-like_sf"/>
</dbReference>
<proteinExistence type="predicted"/>
<dbReference type="Gene3D" id="2.60.40.3910">
    <property type="entry name" value="Inclusion body protein"/>
    <property type="match status" value="1"/>
</dbReference>
<keyword evidence="2" id="KW-1185">Reference proteome</keyword>
<dbReference type="EMBL" id="CP021109">
    <property type="protein sequence ID" value="ARP85024.1"/>
    <property type="molecule type" value="Genomic_DNA"/>
</dbReference>
<evidence type="ECO:0000313" key="2">
    <source>
        <dbReference type="Proteomes" id="UP000194139"/>
    </source>
</evidence>
<dbReference type="InterPro" id="IPR021087">
    <property type="entry name" value="Uncharacterised_PixA/AidA"/>
</dbReference>
<organism evidence="1 2">
    <name type="scientific">Bordetella genomosp. 9</name>
    <dbReference type="NCBI Taxonomy" id="1416803"/>
    <lineage>
        <taxon>Bacteria</taxon>
        <taxon>Pseudomonadati</taxon>
        <taxon>Pseudomonadota</taxon>
        <taxon>Betaproteobacteria</taxon>
        <taxon>Burkholderiales</taxon>
        <taxon>Alcaligenaceae</taxon>
        <taxon>Bordetella</taxon>
    </lineage>
</organism>
<evidence type="ECO:0000313" key="1">
    <source>
        <dbReference type="EMBL" id="ARP85024.1"/>
    </source>
</evidence>
<evidence type="ECO:0008006" key="3">
    <source>
        <dbReference type="Google" id="ProtNLM"/>
    </source>
</evidence>
<gene>
    <name evidence="1" type="ORF">CAL13_01385</name>
</gene>
<sequence length="185" mass="19892">MSRVVDTLIVVDAAKILADHGTSQNDDFTALKNGGLGYVFMVAPWLNVGQPAAQQQGAAQTFEEEEGGNELQLLVKVGDVVRMRARCLAGPGDNQCLISNVSLDPQTETHITGFTPALRSIATTAIDPTAGLFTKYMPTSGQDYCWEAVTLMPATIKYNLDFTVYNGALQKQGGFSFQSQIVINA</sequence>